<dbReference type="Pfam" id="PF22736">
    <property type="entry name" value="NNH5"/>
    <property type="match status" value="1"/>
</dbReference>
<dbReference type="Proteomes" id="UP000034681">
    <property type="component" value="Unassembled WGS sequence"/>
</dbReference>
<keyword evidence="3" id="KW-1185">Reference proteome</keyword>
<dbReference type="AlphaFoldDB" id="A0A0M2PWT8"/>
<evidence type="ECO:0000313" key="2">
    <source>
        <dbReference type="EMBL" id="KKJ00645.1"/>
    </source>
</evidence>
<evidence type="ECO:0000259" key="1">
    <source>
        <dbReference type="Pfam" id="PF22736"/>
    </source>
</evidence>
<name>A0A0M2PWT8_PROHO</name>
<dbReference type="InterPro" id="IPR054610">
    <property type="entry name" value="NNH"/>
</dbReference>
<sequence length="113" mass="12276">MILELAGLIEAITGFAQGQIQEKAQRSEVVIKLLKDFGLDPEHPPADFTAVYQYTLVAYGVGKRREDTRTWQCIQTLDSNPYAGTTITGATGLTPAQRLSMVTLGAIDHSPTP</sequence>
<organism evidence="2 3">
    <name type="scientific">Prochlorothrix hollandica PCC 9006 = CALU 1027</name>
    <dbReference type="NCBI Taxonomy" id="317619"/>
    <lineage>
        <taxon>Bacteria</taxon>
        <taxon>Bacillati</taxon>
        <taxon>Cyanobacteriota</taxon>
        <taxon>Cyanophyceae</taxon>
        <taxon>Prochlorotrichales</taxon>
        <taxon>Prochlorotrichaceae</taxon>
        <taxon>Prochlorothrix</taxon>
    </lineage>
</organism>
<dbReference type="STRING" id="317619.GCA_000332315_04388"/>
<reference evidence="2" key="1">
    <citation type="submission" date="2012-04" db="EMBL/GenBank/DDBJ databases">
        <authorList>
            <person name="Borisov I.G."/>
            <person name="Ivanikova N.V."/>
            <person name="Pinevich A.V."/>
        </authorList>
    </citation>
    <scope>NUCLEOTIDE SEQUENCE</scope>
    <source>
        <strain evidence="2">CALU 1027</strain>
    </source>
</reference>
<gene>
    <name evidence="2" type="ORF">PROH_04895</name>
</gene>
<comment type="caution">
    <text evidence="2">The sequence shown here is derived from an EMBL/GenBank/DDBJ whole genome shotgun (WGS) entry which is preliminary data.</text>
</comment>
<dbReference type="eggNOG" id="COG5635">
    <property type="taxonomic scope" value="Bacteria"/>
</dbReference>
<accession>A0A0M2PWT8</accession>
<dbReference type="EMBL" id="AJTX02000003">
    <property type="protein sequence ID" value="KKJ00645.1"/>
    <property type="molecule type" value="Genomic_DNA"/>
</dbReference>
<evidence type="ECO:0000313" key="3">
    <source>
        <dbReference type="Proteomes" id="UP000034681"/>
    </source>
</evidence>
<dbReference type="RefSeq" id="WP_017714491.1">
    <property type="nucleotide sequence ID" value="NZ_KB235944.1"/>
</dbReference>
<proteinExistence type="predicted"/>
<feature type="domain" description="NACHT N-terminal helical" evidence="1">
    <location>
        <begin position="6"/>
        <end position="65"/>
    </location>
</feature>
<protein>
    <recommendedName>
        <fullName evidence="1">NACHT N-terminal helical domain-containing protein</fullName>
    </recommendedName>
</protein>